<evidence type="ECO:0000313" key="3">
    <source>
        <dbReference type="RefSeq" id="XP_021840690.1"/>
    </source>
</evidence>
<evidence type="ECO:0000259" key="1">
    <source>
        <dbReference type="Pfam" id="PF13966"/>
    </source>
</evidence>
<dbReference type="Pfam" id="PF13966">
    <property type="entry name" value="zf-RVT"/>
    <property type="match status" value="1"/>
</dbReference>
<dbReference type="RefSeq" id="XP_021840690.1">
    <property type="nucleotide sequence ID" value="XM_021984998.1"/>
</dbReference>
<reference evidence="2" key="1">
    <citation type="journal article" date="2021" name="Nat. Commun.">
        <title>Genomic analyses provide insights into spinach domestication and the genetic basis of agronomic traits.</title>
        <authorList>
            <person name="Cai X."/>
            <person name="Sun X."/>
            <person name="Xu C."/>
            <person name="Sun H."/>
            <person name="Wang X."/>
            <person name="Ge C."/>
            <person name="Zhang Z."/>
            <person name="Wang Q."/>
            <person name="Fei Z."/>
            <person name="Jiao C."/>
            <person name="Wang Q."/>
        </authorList>
    </citation>
    <scope>NUCLEOTIDE SEQUENCE [LARGE SCALE GENOMIC DNA]</scope>
    <source>
        <strain evidence="2">cv. Varoflay</strain>
    </source>
</reference>
<dbReference type="InterPro" id="IPR026960">
    <property type="entry name" value="RVT-Znf"/>
</dbReference>
<protein>
    <recommendedName>
        <fullName evidence="1">Reverse transcriptase zinc-binding domain-containing protein</fullName>
    </recommendedName>
</protein>
<name>A0A9R0JNF6_SPIOL</name>
<feature type="domain" description="Reverse transcriptase zinc-binding" evidence="1">
    <location>
        <begin position="4"/>
        <end position="86"/>
    </location>
</feature>
<dbReference type="GeneID" id="110780648"/>
<dbReference type="PANTHER" id="PTHR33116:SF84">
    <property type="entry name" value="RNA-DIRECTED DNA POLYMERASE"/>
    <property type="match status" value="1"/>
</dbReference>
<accession>A0A9R0JNF6</accession>
<dbReference type="PANTHER" id="PTHR33116">
    <property type="entry name" value="REVERSE TRANSCRIPTASE ZINC-BINDING DOMAIN-CONTAINING PROTEIN-RELATED-RELATED"/>
    <property type="match status" value="1"/>
</dbReference>
<dbReference type="Proteomes" id="UP000813463">
    <property type="component" value="Chromosome 4"/>
</dbReference>
<sequence length="185" mass="21525">MPHYSVKQVYQKLVGDRPKVHWDKLVWNRLSTPKHRFIAWLAIQSRLQTTAKLAGIGISNSSSCLICGQGDETHQHLFFECSYSRQCLTELKTWLDIRIAATDLHLLYRSIRHGRSSKFRKQVYLAAIVAVVYLIWKCRNSVFWDCCIPTVKSTIGALKQAVRSRIQIVMPKYVNRKDCNWFVNL</sequence>
<gene>
    <name evidence="3" type="primary">LOC110780648</name>
</gene>
<dbReference type="AlphaFoldDB" id="A0A9R0JNF6"/>
<reference evidence="3" key="2">
    <citation type="submission" date="2025-08" db="UniProtKB">
        <authorList>
            <consortium name="RefSeq"/>
        </authorList>
    </citation>
    <scope>IDENTIFICATION</scope>
    <source>
        <tissue evidence="3">Leaf</tissue>
    </source>
</reference>
<proteinExistence type="predicted"/>
<keyword evidence="2" id="KW-1185">Reference proteome</keyword>
<dbReference type="OrthoDB" id="1938625at2759"/>
<dbReference type="KEGG" id="soe:110780648"/>
<evidence type="ECO:0000313" key="2">
    <source>
        <dbReference type="Proteomes" id="UP000813463"/>
    </source>
</evidence>
<organism evidence="2 3">
    <name type="scientific">Spinacia oleracea</name>
    <name type="common">Spinach</name>
    <dbReference type="NCBI Taxonomy" id="3562"/>
    <lineage>
        <taxon>Eukaryota</taxon>
        <taxon>Viridiplantae</taxon>
        <taxon>Streptophyta</taxon>
        <taxon>Embryophyta</taxon>
        <taxon>Tracheophyta</taxon>
        <taxon>Spermatophyta</taxon>
        <taxon>Magnoliopsida</taxon>
        <taxon>eudicotyledons</taxon>
        <taxon>Gunneridae</taxon>
        <taxon>Pentapetalae</taxon>
        <taxon>Caryophyllales</taxon>
        <taxon>Chenopodiaceae</taxon>
        <taxon>Chenopodioideae</taxon>
        <taxon>Anserineae</taxon>
        <taxon>Spinacia</taxon>
    </lineage>
</organism>